<evidence type="ECO:0000313" key="3">
    <source>
        <dbReference type="Proteomes" id="UP000009080"/>
    </source>
</evidence>
<evidence type="ECO:0008006" key="4">
    <source>
        <dbReference type="Google" id="ProtNLM"/>
    </source>
</evidence>
<sequence>MKKLLSITLCTGLIVGASHAQATPRTNLTDTFNRAANGLSKSDVERVDFNNLKPKGWDSPSFTRAADDLHNAVRKYNITSPVNPHTPTNYPPAPTL</sequence>
<accession>C5BI90</accession>
<dbReference type="KEGG" id="ttu:TERTU_4267"/>
<dbReference type="Proteomes" id="UP000009080">
    <property type="component" value="Chromosome"/>
</dbReference>
<dbReference type="STRING" id="377629.TERTU_4267"/>
<proteinExistence type="predicted"/>
<dbReference type="HOGENOM" id="CLU_2358710_0_0_6"/>
<dbReference type="EMBL" id="CP001614">
    <property type="protein sequence ID" value="ACR14010.1"/>
    <property type="molecule type" value="Genomic_DNA"/>
</dbReference>
<feature type="chain" id="PRO_5002946947" description="Lipoprotein" evidence="1">
    <location>
        <begin position="23"/>
        <end position="96"/>
    </location>
</feature>
<reference evidence="2 3" key="1">
    <citation type="journal article" date="2009" name="PLoS ONE">
        <title>The complete genome of Teredinibacter turnerae T7901: an intracellular endosymbiont of marine wood-boring bivalves (shipworms).</title>
        <authorList>
            <person name="Yang J.C."/>
            <person name="Madupu R."/>
            <person name="Durkin A.S."/>
            <person name="Ekborg N.A."/>
            <person name="Pedamallu C.S."/>
            <person name="Hostetler J.B."/>
            <person name="Radune D."/>
            <person name="Toms B.S."/>
            <person name="Henrissat B."/>
            <person name="Coutinho P.M."/>
            <person name="Schwarz S."/>
            <person name="Field L."/>
            <person name="Trindade-Silva A.E."/>
            <person name="Soares C.A.G."/>
            <person name="Elshahawi S."/>
            <person name="Hanora A."/>
            <person name="Schmidt E.W."/>
            <person name="Haygood M.G."/>
            <person name="Posfai J."/>
            <person name="Benner J."/>
            <person name="Madinger C."/>
            <person name="Nove J."/>
            <person name="Anton B."/>
            <person name="Chaudhary K."/>
            <person name="Foster J."/>
            <person name="Holman A."/>
            <person name="Kumar S."/>
            <person name="Lessard P.A."/>
            <person name="Luyten Y.A."/>
            <person name="Slatko B."/>
            <person name="Wood N."/>
            <person name="Wu B."/>
            <person name="Teplitski M."/>
            <person name="Mougous J.D."/>
            <person name="Ward N."/>
            <person name="Eisen J.A."/>
            <person name="Badger J.H."/>
            <person name="Distel D.L."/>
        </authorList>
    </citation>
    <scope>NUCLEOTIDE SEQUENCE [LARGE SCALE GENOMIC DNA]</scope>
    <source>
        <strain evidence="3">ATCC 39867 / T7901</strain>
    </source>
</reference>
<keyword evidence="3" id="KW-1185">Reference proteome</keyword>
<dbReference type="eggNOG" id="ENOG5030T1R">
    <property type="taxonomic scope" value="Bacteria"/>
</dbReference>
<dbReference type="RefSeq" id="WP_015820125.1">
    <property type="nucleotide sequence ID" value="NC_012997.1"/>
</dbReference>
<dbReference type="AlphaFoldDB" id="C5BI90"/>
<evidence type="ECO:0000313" key="2">
    <source>
        <dbReference type="EMBL" id="ACR14010.1"/>
    </source>
</evidence>
<protein>
    <recommendedName>
        <fullName evidence="4">Lipoprotein</fullName>
    </recommendedName>
</protein>
<organism evidence="2 3">
    <name type="scientific">Teredinibacter turnerae (strain ATCC 39867 / T7901)</name>
    <dbReference type="NCBI Taxonomy" id="377629"/>
    <lineage>
        <taxon>Bacteria</taxon>
        <taxon>Pseudomonadati</taxon>
        <taxon>Pseudomonadota</taxon>
        <taxon>Gammaproteobacteria</taxon>
        <taxon>Cellvibrionales</taxon>
        <taxon>Cellvibrionaceae</taxon>
        <taxon>Teredinibacter</taxon>
    </lineage>
</organism>
<gene>
    <name evidence="2" type="ordered locus">TERTU_4267</name>
</gene>
<evidence type="ECO:0000256" key="1">
    <source>
        <dbReference type="SAM" id="SignalP"/>
    </source>
</evidence>
<dbReference type="OrthoDB" id="9865324at2"/>
<name>C5BI90_TERTT</name>
<keyword evidence="1" id="KW-0732">Signal</keyword>
<feature type="signal peptide" evidence="1">
    <location>
        <begin position="1"/>
        <end position="22"/>
    </location>
</feature>